<dbReference type="PANTHER" id="PTHR12318">
    <property type="entry name" value="TESTOSTERONE-REGULATED PROTEIN RP2"/>
    <property type="match status" value="1"/>
</dbReference>
<dbReference type="InterPro" id="IPR039121">
    <property type="entry name" value="NUDT19"/>
</dbReference>
<evidence type="ECO:0000256" key="6">
    <source>
        <dbReference type="ARBA" id="ARBA00022842"/>
    </source>
</evidence>
<reference evidence="8 9" key="1">
    <citation type="journal article" date="2019" name="PLoS Biol.">
        <title>Sex chromosomes control vertical transmission of feminizing Wolbachia symbionts in an isopod.</title>
        <authorList>
            <person name="Becking T."/>
            <person name="Chebbi M.A."/>
            <person name="Giraud I."/>
            <person name="Moumen B."/>
            <person name="Laverre T."/>
            <person name="Caubet Y."/>
            <person name="Peccoud J."/>
            <person name="Gilbert C."/>
            <person name="Cordaux R."/>
        </authorList>
    </citation>
    <scope>NUCLEOTIDE SEQUENCE [LARGE SCALE GENOMIC DNA]</scope>
    <source>
        <strain evidence="8">ANa2</strain>
        <tissue evidence="8">Whole body excluding digestive tract and cuticle</tissue>
    </source>
</reference>
<dbReference type="PANTHER" id="PTHR12318:SF0">
    <property type="entry name" value="ACYL-COENZYME A DIPHOSPHATASE NUDT19"/>
    <property type="match status" value="1"/>
</dbReference>
<evidence type="ECO:0000256" key="2">
    <source>
        <dbReference type="ARBA" id="ARBA00001946"/>
    </source>
</evidence>
<keyword evidence="6" id="KW-0460">Magnesium</keyword>
<sequence>IDETNNILKLFFEKKILLMPPQIYEFSRFAKFTKFQDFHKFCKEKSSEGFRTMFPVGLKCADEHFHLLPGDELYPKAPNYYKDPELKVDQTMDQLNDGADRSLHRVVLDGLKFKELFIRNMDSENGNILFPFSSEDLKKLILD</sequence>
<dbReference type="OrthoDB" id="1695362at2759"/>
<evidence type="ECO:0000313" key="8">
    <source>
        <dbReference type="EMBL" id="KAB7496744.1"/>
    </source>
</evidence>
<comment type="similarity">
    <text evidence="3">Belongs to the Nudix hydrolase family.</text>
</comment>
<proteinExistence type="inferred from homology"/>
<dbReference type="AlphaFoldDB" id="A0A5N5SRF5"/>
<accession>A0A5N5SRF5</accession>
<evidence type="ECO:0000256" key="3">
    <source>
        <dbReference type="ARBA" id="ARBA00005582"/>
    </source>
</evidence>
<dbReference type="Proteomes" id="UP000326759">
    <property type="component" value="Unassembled WGS sequence"/>
</dbReference>
<evidence type="ECO:0000256" key="1">
    <source>
        <dbReference type="ARBA" id="ARBA00001936"/>
    </source>
</evidence>
<protein>
    <submittedName>
        <fullName evidence="8">Uncharacterized protein</fullName>
    </submittedName>
</protein>
<name>A0A5N5SRF5_9CRUS</name>
<evidence type="ECO:0000256" key="4">
    <source>
        <dbReference type="ARBA" id="ARBA00022723"/>
    </source>
</evidence>
<comment type="caution">
    <text evidence="8">The sequence shown here is derived from an EMBL/GenBank/DDBJ whole genome shotgun (WGS) entry which is preliminary data.</text>
</comment>
<dbReference type="GO" id="GO:0005739">
    <property type="term" value="C:mitochondrion"/>
    <property type="evidence" value="ECO:0007669"/>
    <property type="project" value="TreeGrafter"/>
</dbReference>
<gene>
    <name evidence="8" type="ORF">Anas_01070</name>
</gene>
<keyword evidence="7" id="KW-0464">Manganese</keyword>
<evidence type="ECO:0000256" key="5">
    <source>
        <dbReference type="ARBA" id="ARBA00022801"/>
    </source>
</evidence>
<feature type="non-terminal residue" evidence="8">
    <location>
        <position position="1"/>
    </location>
</feature>
<comment type="cofactor">
    <cofactor evidence="1">
        <name>Mn(2+)</name>
        <dbReference type="ChEBI" id="CHEBI:29035"/>
    </cofactor>
</comment>
<dbReference type="GO" id="GO:0016818">
    <property type="term" value="F:hydrolase activity, acting on acid anhydrides, in phosphorus-containing anhydrides"/>
    <property type="evidence" value="ECO:0007669"/>
    <property type="project" value="InterPro"/>
</dbReference>
<keyword evidence="9" id="KW-1185">Reference proteome</keyword>
<keyword evidence="4" id="KW-0479">Metal-binding</keyword>
<comment type="cofactor">
    <cofactor evidence="2">
        <name>Mg(2+)</name>
        <dbReference type="ChEBI" id="CHEBI:18420"/>
    </cofactor>
</comment>
<dbReference type="EMBL" id="SEYY01021066">
    <property type="protein sequence ID" value="KAB7496744.1"/>
    <property type="molecule type" value="Genomic_DNA"/>
</dbReference>
<evidence type="ECO:0000313" key="9">
    <source>
        <dbReference type="Proteomes" id="UP000326759"/>
    </source>
</evidence>
<evidence type="ECO:0000256" key="7">
    <source>
        <dbReference type="ARBA" id="ARBA00023211"/>
    </source>
</evidence>
<keyword evidence="5" id="KW-0378">Hydrolase</keyword>
<dbReference type="GO" id="GO:0046872">
    <property type="term" value="F:metal ion binding"/>
    <property type="evidence" value="ECO:0007669"/>
    <property type="project" value="UniProtKB-KW"/>
</dbReference>
<organism evidence="8 9">
    <name type="scientific">Armadillidium nasatum</name>
    <dbReference type="NCBI Taxonomy" id="96803"/>
    <lineage>
        <taxon>Eukaryota</taxon>
        <taxon>Metazoa</taxon>
        <taxon>Ecdysozoa</taxon>
        <taxon>Arthropoda</taxon>
        <taxon>Crustacea</taxon>
        <taxon>Multicrustacea</taxon>
        <taxon>Malacostraca</taxon>
        <taxon>Eumalacostraca</taxon>
        <taxon>Peracarida</taxon>
        <taxon>Isopoda</taxon>
        <taxon>Oniscidea</taxon>
        <taxon>Crinocheta</taxon>
        <taxon>Armadillidiidae</taxon>
        <taxon>Armadillidium</taxon>
    </lineage>
</organism>